<dbReference type="Proteomes" id="UP000502996">
    <property type="component" value="Chromosome"/>
</dbReference>
<dbReference type="InterPro" id="IPR001173">
    <property type="entry name" value="Glyco_trans_2-like"/>
</dbReference>
<keyword evidence="4 11" id="KW-0808">Transferase</keyword>
<keyword evidence="12" id="KW-1185">Reference proteome</keyword>
<dbReference type="InterPro" id="IPR029044">
    <property type="entry name" value="Nucleotide-diphossugar_trans"/>
</dbReference>
<comment type="similarity">
    <text evidence="8">Belongs to the glycosyltransferase 2 family. CrtQ subfamily.</text>
</comment>
<proteinExistence type="inferred from homology"/>
<evidence type="ECO:0000313" key="12">
    <source>
        <dbReference type="Proteomes" id="UP000502996"/>
    </source>
</evidence>
<dbReference type="Pfam" id="PF00535">
    <property type="entry name" value="Glycos_transf_2"/>
    <property type="match status" value="1"/>
</dbReference>
<comment type="pathway">
    <text evidence="7">Carotenoid biosynthesis; staphyloxanthin biosynthesis; staphyloxanthin from farnesyl diphosphate: step 4/5.</text>
</comment>
<keyword evidence="3" id="KW-0328">Glycosyltransferase</keyword>
<evidence type="ECO:0000256" key="9">
    <source>
        <dbReference type="ARBA" id="ARBA00040345"/>
    </source>
</evidence>
<evidence type="ECO:0000256" key="5">
    <source>
        <dbReference type="ARBA" id="ARBA00023136"/>
    </source>
</evidence>
<dbReference type="PANTHER" id="PTHR43646:SF2">
    <property type="entry name" value="GLYCOSYLTRANSFERASE 2-LIKE DOMAIN-CONTAINING PROTEIN"/>
    <property type="match status" value="1"/>
</dbReference>
<gene>
    <name evidence="11" type="ORF">G5V58_11755</name>
</gene>
<keyword evidence="2" id="KW-1003">Cell membrane</keyword>
<evidence type="ECO:0000256" key="8">
    <source>
        <dbReference type="ARBA" id="ARBA00038120"/>
    </source>
</evidence>
<evidence type="ECO:0000256" key="3">
    <source>
        <dbReference type="ARBA" id="ARBA00022676"/>
    </source>
</evidence>
<comment type="function">
    <text evidence="6">Catalyzes the glycosylation of 4,4'-diaponeurosporenoate, i.e. the esterification of glucose at the C1'' position with the carboxyl group of 4,4'-diaponeurosporenic acid, to form glycosyl-4,4'-diaponeurosporenoate. This is a step in the biosynthesis of staphyloxanthin, an orange pigment present in most staphylococci strains.</text>
</comment>
<evidence type="ECO:0000256" key="4">
    <source>
        <dbReference type="ARBA" id="ARBA00022679"/>
    </source>
</evidence>
<evidence type="ECO:0000313" key="11">
    <source>
        <dbReference type="EMBL" id="QIG43350.1"/>
    </source>
</evidence>
<name>A0A6G6WE82_9ACTN</name>
<dbReference type="KEGG" id="nano:G5V58_11755"/>
<evidence type="ECO:0000256" key="7">
    <source>
        <dbReference type="ARBA" id="ARBA00037904"/>
    </source>
</evidence>
<keyword evidence="5" id="KW-0472">Membrane</keyword>
<evidence type="ECO:0000259" key="10">
    <source>
        <dbReference type="Pfam" id="PF00535"/>
    </source>
</evidence>
<organism evidence="11 12">
    <name type="scientific">Nocardioides anomalus</name>
    <dbReference type="NCBI Taxonomy" id="2712223"/>
    <lineage>
        <taxon>Bacteria</taxon>
        <taxon>Bacillati</taxon>
        <taxon>Actinomycetota</taxon>
        <taxon>Actinomycetes</taxon>
        <taxon>Propionibacteriales</taxon>
        <taxon>Nocardioidaceae</taxon>
        <taxon>Nocardioides</taxon>
    </lineage>
</organism>
<dbReference type="GO" id="GO:0016757">
    <property type="term" value="F:glycosyltransferase activity"/>
    <property type="evidence" value="ECO:0007669"/>
    <property type="project" value="UniProtKB-KW"/>
</dbReference>
<protein>
    <recommendedName>
        <fullName evidence="9">4,4'-diaponeurosporenoate glycosyltransferase</fullName>
    </recommendedName>
</protein>
<comment type="subcellular location">
    <subcellularLocation>
        <location evidence="1">Cell membrane</location>
    </subcellularLocation>
</comment>
<dbReference type="CDD" id="cd00761">
    <property type="entry name" value="Glyco_tranf_GTA_type"/>
    <property type="match status" value="1"/>
</dbReference>
<reference evidence="11 12" key="1">
    <citation type="submission" date="2020-02" db="EMBL/GenBank/DDBJ databases">
        <title>Full genome sequence of Nocardioides sp. R-3366.</title>
        <authorList>
            <person name="Im W.-T."/>
        </authorList>
    </citation>
    <scope>NUCLEOTIDE SEQUENCE [LARGE SCALE GENOMIC DNA]</scope>
    <source>
        <strain evidence="11 12">R-3366</strain>
    </source>
</reference>
<accession>A0A6G6WE82</accession>
<dbReference type="Gene3D" id="3.90.550.10">
    <property type="entry name" value="Spore Coat Polysaccharide Biosynthesis Protein SpsA, Chain A"/>
    <property type="match status" value="1"/>
</dbReference>
<evidence type="ECO:0000256" key="1">
    <source>
        <dbReference type="ARBA" id="ARBA00004236"/>
    </source>
</evidence>
<sequence>MGDAPIAAVLVVVPARDEEALLPGCLAALSAALEHLHGVRDVAAELVVVADRCADRTAALAVDAGAWVVAADEGCVGAARRRGVEAGLSRLPRVAADRVWVASTDADTRVPPRWLTHQLALADDGVDLVLGRAVPDPDEIDAATGARWHQRHRTPAELPVHGANLGVRLDAYRAAGGWPRLPEHEDRQLVDVLLGLGTPYAPGLDVVTSARLAGRSPGGYAGYLRDLVTELDGTTDVVG</sequence>
<dbReference type="PANTHER" id="PTHR43646">
    <property type="entry name" value="GLYCOSYLTRANSFERASE"/>
    <property type="match status" value="1"/>
</dbReference>
<dbReference type="GO" id="GO:0005886">
    <property type="term" value="C:plasma membrane"/>
    <property type="evidence" value="ECO:0007669"/>
    <property type="project" value="UniProtKB-SubCell"/>
</dbReference>
<dbReference type="RefSeq" id="WP_165232687.1">
    <property type="nucleotide sequence ID" value="NZ_CP049257.1"/>
</dbReference>
<evidence type="ECO:0000256" key="2">
    <source>
        <dbReference type="ARBA" id="ARBA00022475"/>
    </source>
</evidence>
<dbReference type="AlphaFoldDB" id="A0A6G6WE82"/>
<feature type="domain" description="Glycosyltransferase 2-like" evidence="10">
    <location>
        <begin position="11"/>
        <end position="148"/>
    </location>
</feature>
<evidence type="ECO:0000256" key="6">
    <source>
        <dbReference type="ARBA" id="ARBA00037281"/>
    </source>
</evidence>
<dbReference type="SUPFAM" id="SSF53448">
    <property type="entry name" value="Nucleotide-diphospho-sugar transferases"/>
    <property type="match status" value="1"/>
</dbReference>
<dbReference type="EMBL" id="CP049257">
    <property type="protein sequence ID" value="QIG43350.1"/>
    <property type="molecule type" value="Genomic_DNA"/>
</dbReference>